<proteinExistence type="predicted"/>
<dbReference type="OrthoDB" id="398515at2"/>
<reference evidence="1 2" key="1">
    <citation type="submission" date="2017-11" db="EMBL/GenBank/DDBJ databases">
        <title>Genome sequence of Mesoplasma corruscae ELCA-2 (ATCC 49579).</title>
        <authorList>
            <person name="Lo W.-S."/>
            <person name="Kuo C.-H."/>
        </authorList>
    </citation>
    <scope>NUCLEOTIDE SEQUENCE [LARGE SCALE GENOMIC DNA]</scope>
    <source>
        <strain evidence="1 2">ELCA-2</strain>
    </source>
</reference>
<organism evidence="1 2">
    <name type="scientific">Mesoplasma corruscae</name>
    <dbReference type="NCBI Taxonomy" id="216874"/>
    <lineage>
        <taxon>Bacteria</taxon>
        <taxon>Bacillati</taxon>
        <taxon>Mycoplasmatota</taxon>
        <taxon>Mollicutes</taxon>
        <taxon>Entomoplasmatales</taxon>
        <taxon>Entomoplasmataceae</taxon>
        <taxon>Mesoplasma</taxon>
    </lineage>
</organism>
<evidence type="ECO:0000313" key="2">
    <source>
        <dbReference type="Proteomes" id="UP000239785"/>
    </source>
</evidence>
<gene>
    <name evidence="1" type="ORF">MCORR_v1c06220</name>
</gene>
<dbReference type="RefSeq" id="WP_104208146.1">
    <property type="nucleotide sequence ID" value="NZ_PHNF01000002.1"/>
</dbReference>
<keyword evidence="2" id="KW-1185">Reference proteome</keyword>
<dbReference type="Proteomes" id="UP000239785">
    <property type="component" value="Unassembled WGS sequence"/>
</dbReference>
<name>A0A2S5RG96_9MOLU</name>
<dbReference type="AlphaFoldDB" id="A0A2S5RG96"/>
<dbReference type="EMBL" id="PHNF01000002">
    <property type="protein sequence ID" value="PPE06317.1"/>
    <property type="molecule type" value="Genomic_DNA"/>
</dbReference>
<sequence length="301" mass="36159">MRYKDLKIDGQKVILNNNQSIFFDTNNIQKNISEIKFPVLIVDTEFFNRSHDLEKTEPHLYDEQNKDQVYLINYSFAKSFKEIEIRNNFKSINNLSIKRKPNDLNYDFKKQHDSMFASFMSMCFNKNIKTIIFAGQDNDKKILENWINSHKSLFHNRKSDLFILNKETNTYKLNSFDIYDLLEQTLSFTNFDSEGNKFYNENNLKNGQKEQTIALRSLKKFFNYTKTLHTNVDFEEEDISFLCTKALKFYSLKKLDEKQHAYLSKFIKDVKKHCYNDVLKILLLIKFINYIYWKIVEKKDE</sequence>
<comment type="caution">
    <text evidence="1">The sequence shown here is derived from an EMBL/GenBank/DDBJ whole genome shotgun (WGS) entry which is preliminary data.</text>
</comment>
<evidence type="ECO:0000313" key="1">
    <source>
        <dbReference type="EMBL" id="PPE06317.1"/>
    </source>
</evidence>
<accession>A0A2S5RG96</accession>
<protein>
    <submittedName>
        <fullName evidence="1">Uncharacterized protein</fullName>
    </submittedName>
</protein>